<protein>
    <submittedName>
        <fullName evidence="1">Uncharacterized protein</fullName>
    </submittedName>
</protein>
<name>A0A075MR28_9ARCH</name>
<reference evidence="1 2" key="1">
    <citation type="journal article" date="2014" name="PLoS ONE">
        <title>Genome Sequence of Candidatus Nitrososphaera evergladensis from Group I.1b Enriched from Everglades Soil Reveals Novel Genomic Features of the Ammonia-Oxidizing Archaea.</title>
        <authorList>
            <person name="Zhalnina K.V."/>
            <person name="Dias R."/>
            <person name="Leonard M.T."/>
            <person name="Dorr de Quadros P."/>
            <person name="Camargo F.A."/>
            <person name="Drew J.C."/>
            <person name="Farmerie W.G."/>
            <person name="Daroub S.H."/>
            <person name="Triplett E.W."/>
        </authorList>
    </citation>
    <scope>NUCLEOTIDE SEQUENCE [LARGE SCALE GENOMIC DNA]</scope>
    <source>
        <strain evidence="1 2">SR1</strain>
    </source>
</reference>
<keyword evidence="2" id="KW-1185">Reference proteome</keyword>
<dbReference type="STRING" id="1459636.NTE_01948"/>
<dbReference type="Proteomes" id="UP000028194">
    <property type="component" value="Chromosome"/>
</dbReference>
<gene>
    <name evidence="1" type="ORF">NTE_01948</name>
</gene>
<proteinExistence type="predicted"/>
<dbReference type="RefSeq" id="WP_148700663.1">
    <property type="nucleotide sequence ID" value="NZ_CP007174.1"/>
</dbReference>
<organism evidence="1 2">
    <name type="scientific">Candidatus Nitrososphaera evergladensis SR1</name>
    <dbReference type="NCBI Taxonomy" id="1459636"/>
    <lineage>
        <taxon>Archaea</taxon>
        <taxon>Nitrososphaerota</taxon>
        <taxon>Nitrososphaeria</taxon>
        <taxon>Nitrososphaerales</taxon>
        <taxon>Nitrososphaeraceae</taxon>
        <taxon>Nitrososphaera</taxon>
    </lineage>
</organism>
<sequence>MTLLWRDPWLKPLTDGDVGTENCAFCKKEFKEIEFVTACDFCDFGIMHDSCANKHTLQKHRKELESKISSHKDKPLHDYQ</sequence>
<accession>A0A075MR28</accession>
<dbReference type="OrthoDB" id="6387at2157"/>
<evidence type="ECO:0000313" key="2">
    <source>
        <dbReference type="Proteomes" id="UP000028194"/>
    </source>
</evidence>
<dbReference type="HOGENOM" id="CLU_2581534_0_0_2"/>
<evidence type="ECO:0000313" key="1">
    <source>
        <dbReference type="EMBL" id="AIF84006.1"/>
    </source>
</evidence>
<dbReference type="EMBL" id="CP007174">
    <property type="protein sequence ID" value="AIF84006.1"/>
    <property type="molecule type" value="Genomic_DNA"/>
</dbReference>
<dbReference type="KEGG" id="nev:NTE_01948"/>
<dbReference type="GeneID" id="41597695"/>
<dbReference type="AlphaFoldDB" id="A0A075MR28"/>